<keyword evidence="2" id="KW-1185">Reference proteome</keyword>
<dbReference type="OrthoDB" id="2235518at2"/>
<evidence type="ECO:0000313" key="1">
    <source>
        <dbReference type="EMBL" id="KXB57360.1"/>
    </source>
</evidence>
<accession>A0A133ZPL8</accession>
<dbReference type="RefSeq" id="WP_060931201.1">
    <property type="nucleotide sequence ID" value="NZ_KQ959828.1"/>
</dbReference>
<sequence>METGKAYIVRKNIFKLSVGQILTLKRCGYQAYFDEYNFVFADIENKNICVILRGDDEEDMKIYHNLNEYFEELYDNTNL</sequence>
<dbReference type="EMBL" id="LSDA01000091">
    <property type="protein sequence ID" value="KXB57360.1"/>
    <property type="molecule type" value="Genomic_DNA"/>
</dbReference>
<dbReference type="PATRIC" id="fig|467210.3.peg.1432"/>
<dbReference type="AlphaFoldDB" id="A0A133ZPL8"/>
<comment type="caution">
    <text evidence="1">The sequence shown here is derived from an EMBL/GenBank/DDBJ whole genome shotgun (WGS) entry which is preliminary data.</text>
</comment>
<proteinExistence type="predicted"/>
<evidence type="ECO:0000313" key="2">
    <source>
        <dbReference type="Proteomes" id="UP000070394"/>
    </source>
</evidence>
<dbReference type="Gene3D" id="2.30.30.350">
    <property type="entry name" value="mobile metagenome of vibrio cholerae. Integron cassette protein vch_cass4"/>
    <property type="match status" value="1"/>
</dbReference>
<gene>
    <name evidence="1" type="ORF">HMPREF1866_01442</name>
</gene>
<name>A0A133ZPL8_9FIRM</name>
<protein>
    <submittedName>
        <fullName evidence="1">Uncharacterized protein</fullName>
    </submittedName>
</protein>
<reference evidence="2" key="1">
    <citation type="submission" date="2016-01" db="EMBL/GenBank/DDBJ databases">
        <authorList>
            <person name="Mitreva M."/>
            <person name="Pepin K.H."/>
            <person name="Mihindukulasuriya K.A."/>
            <person name="Fulton R."/>
            <person name="Fronick C."/>
            <person name="O'Laughlin M."/>
            <person name="Miner T."/>
            <person name="Herter B."/>
            <person name="Rosa B.A."/>
            <person name="Cordes M."/>
            <person name="Tomlinson C."/>
            <person name="Wollam A."/>
            <person name="Palsikar V.B."/>
            <person name="Mardis E.R."/>
            <person name="Wilson R.K."/>
        </authorList>
    </citation>
    <scope>NUCLEOTIDE SEQUENCE [LARGE SCALE GENOMIC DNA]</scope>
    <source>
        <strain evidence="2">DNF00896</strain>
    </source>
</reference>
<organism evidence="1 2">
    <name type="scientific">Lachnoanaerobaculum saburreum</name>
    <dbReference type="NCBI Taxonomy" id="467210"/>
    <lineage>
        <taxon>Bacteria</taxon>
        <taxon>Bacillati</taxon>
        <taxon>Bacillota</taxon>
        <taxon>Clostridia</taxon>
        <taxon>Lachnospirales</taxon>
        <taxon>Lachnospiraceae</taxon>
        <taxon>Lachnoanaerobaculum</taxon>
    </lineage>
</organism>
<dbReference type="Proteomes" id="UP000070394">
    <property type="component" value="Unassembled WGS sequence"/>
</dbReference>
<dbReference type="STRING" id="467210.HMPREF1866_01442"/>